<accession>A0ABS8S9T2</accession>
<organism evidence="1 2">
    <name type="scientific">Datura stramonium</name>
    <name type="common">Jimsonweed</name>
    <name type="synonym">Common thornapple</name>
    <dbReference type="NCBI Taxonomy" id="4076"/>
    <lineage>
        <taxon>Eukaryota</taxon>
        <taxon>Viridiplantae</taxon>
        <taxon>Streptophyta</taxon>
        <taxon>Embryophyta</taxon>
        <taxon>Tracheophyta</taxon>
        <taxon>Spermatophyta</taxon>
        <taxon>Magnoliopsida</taxon>
        <taxon>eudicotyledons</taxon>
        <taxon>Gunneridae</taxon>
        <taxon>Pentapetalae</taxon>
        <taxon>asterids</taxon>
        <taxon>lamiids</taxon>
        <taxon>Solanales</taxon>
        <taxon>Solanaceae</taxon>
        <taxon>Solanoideae</taxon>
        <taxon>Datureae</taxon>
        <taxon>Datura</taxon>
    </lineage>
</organism>
<gene>
    <name evidence="1" type="ORF">HAX54_028640</name>
</gene>
<dbReference type="EMBL" id="JACEIK010000352">
    <property type="protein sequence ID" value="MCD7455552.1"/>
    <property type="molecule type" value="Genomic_DNA"/>
</dbReference>
<reference evidence="1 2" key="1">
    <citation type="journal article" date="2021" name="BMC Genomics">
        <title>Datura genome reveals duplications of psychoactive alkaloid biosynthetic genes and high mutation rate following tissue culture.</title>
        <authorList>
            <person name="Rajewski A."/>
            <person name="Carter-House D."/>
            <person name="Stajich J."/>
            <person name="Litt A."/>
        </authorList>
    </citation>
    <scope>NUCLEOTIDE SEQUENCE [LARGE SCALE GENOMIC DNA]</scope>
    <source>
        <strain evidence="1">AR-01</strain>
    </source>
</reference>
<evidence type="ECO:0000313" key="2">
    <source>
        <dbReference type="Proteomes" id="UP000823775"/>
    </source>
</evidence>
<protein>
    <submittedName>
        <fullName evidence="1">Uncharacterized protein</fullName>
    </submittedName>
</protein>
<feature type="non-terminal residue" evidence="1">
    <location>
        <position position="1"/>
    </location>
</feature>
<name>A0ABS8S9T2_DATST</name>
<sequence>VHGSQSKIWMFELEKYKSGLMVAKDEPLNYSTNNSIDCGKSSTDVQIKSSKIEANDGCLPSSMDYKSEWRSVEC</sequence>
<proteinExistence type="predicted"/>
<evidence type="ECO:0000313" key="1">
    <source>
        <dbReference type="EMBL" id="MCD7455552.1"/>
    </source>
</evidence>
<keyword evidence="2" id="KW-1185">Reference proteome</keyword>
<dbReference type="Proteomes" id="UP000823775">
    <property type="component" value="Unassembled WGS sequence"/>
</dbReference>
<comment type="caution">
    <text evidence="1">The sequence shown here is derived from an EMBL/GenBank/DDBJ whole genome shotgun (WGS) entry which is preliminary data.</text>
</comment>